<name>A0A0L8FZ09_OCTBM</name>
<evidence type="ECO:0000256" key="1">
    <source>
        <dbReference type="SAM" id="MobiDB-lite"/>
    </source>
</evidence>
<reference evidence="2" key="1">
    <citation type="submission" date="2015-07" db="EMBL/GenBank/DDBJ databases">
        <title>MeaNS - Measles Nucleotide Surveillance Program.</title>
        <authorList>
            <person name="Tran T."/>
            <person name="Druce J."/>
        </authorList>
    </citation>
    <scope>NUCLEOTIDE SEQUENCE</scope>
    <source>
        <strain evidence="2">UCB-OBI-ISO-001</strain>
        <tissue evidence="2">Gonad</tissue>
    </source>
</reference>
<feature type="compositionally biased region" description="Acidic residues" evidence="1">
    <location>
        <begin position="52"/>
        <end position="64"/>
    </location>
</feature>
<proteinExistence type="predicted"/>
<accession>A0A0L8FZ09</accession>
<dbReference type="AlphaFoldDB" id="A0A0L8FZ09"/>
<feature type="non-terminal residue" evidence="2">
    <location>
        <position position="1"/>
    </location>
</feature>
<organism evidence="2">
    <name type="scientific">Octopus bimaculoides</name>
    <name type="common">California two-spotted octopus</name>
    <dbReference type="NCBI Taxonomy" id="37653"/>
    <lineage>
        <taxon>Eukaryota</taxon>
        <taxon>Metazoa</taxon>
        <taxon>Spiralia</taxon>
        <taxon>Lophotrochozoa</taxon>
        <taxon>Mollusca</taxon>
        <taxon>Cephalopoda</taxon>
        <taxon>Coleoidea</taxon>
        <taxon>Octopodiformes</taxon>
        <taxon>Octopoda</taxon>
        <taxon>Incirrata</taxon>
        <taxon>Octopodidae</taxon>
        <taxon>Octopus</taxon>
    </lineage>
</organism>
<evidence type="ECO:0000313" key="2">
    <source>
        <dbReference type="EMBL" id="KOF69971.1"/>
    </source>
</evidence>
<protein>
    <submittedName>
        <fullName evidence="2">Uncharacterized protein</fullName>
    </submittedName>
</protein>
<dbReference type="EMBL" id="KQ425080">
    <property type="protein sequence ID" value="KOF69971.1"/>
    <property type="molecule type" value="Genomic_DNA"/>
</dbReference>
<feature type="region of interest" description="Disordered" evidence="1">
    <location>
        <begin position="47"/>
        <end position="84"/>
    </location>
</feature>
<gene>
    <name evidence="2" type="ORF">OCBIM_22003742mg</name>
</gene>
<feature type="non-terminal residue" evidence="2">
    <location>
        <position position="84"/>
    </location>
</feature>
<sequence>RKTKQKEDKQHRRLEERVGEVVRGEGETYEVRANRRIRSKNEVTGMSVCEVSAEEEREEEEENEREGKENEEQEVGEVGKEGRK</sequence>